<gene>
    <name evidence="2" type="ORF">JHX87_05155</name>
</gene>
<dbReference type="Proteomes" id="UP001219349">
    <property type="component" value="Chromosome"/>
</dbReference>
<reference evidence="2 3" key="1">
    <citation type="submission" date="2021-01" db="EMBL/GenBank/DDBJ databases">
        <title>Biogeographic distribution of Paracoccus.</title>
        <authorList>
            <person name="Hollensteiner J."/>
            <person name="Leineberger J."/>
            <person name="Brinkhoff T."/>
            <person name="Daniel R."/>
        </authorList>
    </citation>
    <scope>NUCLEOTIDE SEQUENCE [LARGE SCALE GENOMIC DNA]</scope>
    <source>
        <strain evidence="2 3">KCTC 22803</strain>
    </source>
</reference>
<name>A0ABY7SMH8_9RHOB</name>
<dbReference type="EMBL" id="CP067136">
    <property type="protein sequence ID" value="WCR08204.1"/>
    <property type="molecule type" value="Genomic_DNA"/>
</dbReference>
<protein>
    <submittedName>
        <fullName evidence="2">Histidine kinase</fullName>
    </submittedName>
</protein>
<organism evidence="2 3">
    <name type="scientific">Paracoccus fistulariae</name>
    <dbReference type="NCBI Taxonomy" id="658446"/>
    <lineage>
        <taxon>Bacteria</taxon>
        <taxon>Pseudomonadati</taxon>
        <taxon>Pseudomonadota</taxon>
        <taxon>Alphaproteobacteria</taxon>
        <taxon>Rhodobacterales</taxon>
        <taxon>Paracoccaceae</taxon>
        <taxon>Paracoccus</taxon>
    </lineage>
</organism>
<keyword evidence="2" id="KW-0808">Transferase</keyword>
<dbReference type="GO" id="GO:0016301">
    <property type="term" value="F:kinase activity"/>
    <property type="evidence" value="ECO:0007669"/>
    <property type="project" value="UniProtKB-KW"/>
</dbReference>
<keyword evidence="2" id="KW-0418">Kinase</keyword>
<sequence length="157" mass="17310">MKGKWPVLAILGSAVLVGGGIWYTQQYMYYQRIDPTAPQAAIFVETASGQQELQLGEYQGIDATSAPHRWRACAVVQDLPADAVPFDGPLPSYAPGWFDCFDAEAIGEDLEAGNALAYLSQSEIYPDVDRVIAVYPDGRLFGWNQYNEKTPERGVMD</sequence>
<keyword evidence="1" id="KW-1133">Transmembrane helix</keyword>
<accession>A0ABY7SMH8</accession>
<dbReference type="RefSeq" id="WP_271882899.1">
    <property type="nucleotide sequence ID" value="NZ_CP067136.1"/>
</dbReference>
<evidence type="ECO:0000313" key="3">
    <source>
        <dbReference type="Proteomes" id="UP001219349"/>
    </source>
</evidence>
<keyword evidence="3" id="KW-1185">Reference proteome</keyword>
<evidence type="ECO:0000313" key="2">
    <source>
        <dbReference type="EMBL" id="WCR08204.1"/>
    </source>
</evidence>
<keyword evidence="1" id="KW-0472">Membrane</keyword>
<keyword evidence="1" id="KW-0812">Transmembrane</keyword>
<proteinExistence type="predicted"/>
<dbReference type="InterPro" id="IPR045616">
    <property type="entry name" value="DUF6446"/>
</dbReference>
<feature type="transmembrane region" description="Helical" evidence="1">
    <location>
        <begin position="6"/>
        <end position="23"/>
    </location>
</feature>
<evidence type="ECO:0000256" key="1">
    <source>
        <dbReference type="SAM" id="Phobius"/>
    </source>
</evidence>
<dbReference type="Pfam" id="PF20044">
    <property type="entry name" value="DUF6446"/>
    <property type="match status" value="1"/>
</dbReference>